<protein>
    <submittedName>
        <fullName evidence="2">Membrane protein</fullName>
    </submittedName>
</protein>
<sequence length="430" mass="51378">MLNNNFLRILVSGGIATVLQRSLGLNPISLEGFVFFLLIFSTVSYFWIFIFPKKKKELSQEEKEKLIKQKELDNKIYFAYVKKSILIVCSLICLNIIVNFLSFKIGLFDDSFKYRFDTKKAIALNLDNENLVKDIGVYDEFYSLYKKDGKYFLVQKNEETNKYILTLYSSFYISDIFDNLKDEENFLDILENISPTLYKEITLQDFIFKPLWFFNNSKDIYWLSEDIEFYKNEYKKYIEEKKAKEKEEKYKSLLNKDLQNLSEIELFNLLKDIYKISAFTEEESYLIAIFNELDKRDKNKTKDLNIDAYRFALLAYFHLYKTKVELNYILKKYEKGVVYAFDFWDLKPDVNIKFSHARFVNLKSDEVTVFYQENLQNIEILGNEIILFQKDGTKISLGFFEKEDLETIKNKLSILIRDIYLVQNIYNKLK</sequence>
<proteinExistence type="predicted"/>
<dbReference type="EMBL" id="CP032097">
    <property type="protein sequence ID" value="AXX95584.1"/>
    <property type="molecule type" value="Genomic_DNA"/>
</dbReference>
<dbReference type="KEGG" id="aell:AELL_1939"/>
<accession>A0A347U9Q6</accession>
<dbReference type="AlphaFoldDB" id="A0A347U9Q6"/>
<evidence type="ECO:0000256" key="1">
    <source>
        <dbReference type="SAM" id="Phobius"/>
    </source>
</evidence>
<name>A0A347U9Q6_9BACT</name>
<reference evidence="3 5" key="1">
    <citation type="submission" date="2017-09" db="EMBL/GenBank/DDBJ databases">
        <title>Genomics of the genus Arcobacter.</title>
        <authorList>
            <person name="Perez-Cataluna A."/>
            <person name="Figueras M.J."/>
            <person name="Salas-Masso N."/>
        </authorList>
    </citation>
    <scope>NUCLEOTIDE SEQUENCE [LARGE SCALE GENOMIC DNA]</scope>
    <source>
        <strain evidence="3 5">CECT 7837</strain>
    </source>
</reference>
<dbReference type="EMBL" id="NXIG01000004">
    <property type="protein sequence ID" value="RXI31539.1"/>
    <property type="molecule type" value="Genomic_DNA"/>
</dbReference>
<gene>
    <name evidence="2" type="ORF">AELL_1939</name>
    <name evidence="3" type="ORF">CP962_05355</name>
</gene>
<evidence type="ECO:0000313" key="5">
    <source>
        <dbReference type="Proteomes" id="UP000290588"/>
    </source>
</evidence>
<dbReference type="Proteomes" id="UP000262582">
    <property type="component" value="Chromosome"/>
</dbReference>
<keyword evidence="4" id="KW-1185">Reference proteome</keyword>
<reference evidence="2 4" key="2">
    <citation type="submission" date="2018-08" db="EMBL/GenBank/DDBJ databases">
        <title>Complete genome of the Arcobacter ellisii type strain LMG 26155.</title>
        <authorList>
            <person name="Miller W.G."/>
            <person name="Yee E."/>
            <person name="Bono J.L."/>
        </authorList>
    </citation>
    <scope>NUCLEOTIDE SEQUENCE [LARGE SCALE GENOMIC DNA]</scope>
    <source>
        <strain evidence="2 4">LMG 26155</strain>
    </source>
</reference>
<organism evidence="3 5">
    <name type="scientific">Arcobacter ellisii</name>
    <dbReference type="NCBI Taxonomy" id="913109"/>
    <lineage>
        <taxon>Bacteria</taxon>
        <taxon>Pseudomonadati</taxon>
        <taxon>Campylobacterota</taxon>
        <taxon>Epsilonproteobacteria</taxon>
        <taxon>Campylobacterales</taxon>
        <taxon>Arcobacteraceae</taxon>
        <taxon>Arcobacter</taxon>
    </lineage>
</organism>
<evidence type="ECO:0000313" key="3">
    <source>
        <dbReference type="EMBL" id="RXI31539.1"/>
    </source>
</evidence>
<feature type="transmembrane region" description="Helical" evidence="1">
    <location>
        <begin position="85"/>
        <end position="103"/>
    </location>
</feature>
<feature type="transmembrane region" description="Helical" evidence="1">
    <location>
        <begin position="34"/>
        <end position="51"/>
    </location>
</feature>
<dbReference type="Proteomes" id="UP000290588">
    <property type="component" value="Unassembled WGS sequence"/>
</dbReference>
<keyword evidence="1" id="KW-0472">Membrane</keyword>
<evidence type="ECO:0000313" key="2">
    <source>
        <dbReference type="EMBL" id="AXX95584.1"/>
    </source>
</evidence>
<keyword evidence="1" id="KW-0812">Transmembrane</keyword>
<dbReference type="RefSeq" id="WP_118917761.1">
    <property type="nucleotide sequence ID" value="NZ_CP032097.1"/>
</dbReference>
<keyword evidence="1" id="KW-1133">Transmembrane helix</keyword>
<evidence type="ECO:0000313" key="4">
    <source>
        <dbReference type="Proteomes" id="UP000262582"/>
    </source>
</evidence>